<name>A0A1W0WV52_HYPEX</name>
<keyword evidence="2" id="KW-0963">Cytoplasm</keyword>
<comment type="similarity">
    <text evidence="6">Belongs to the B9D family.</text>
</comment>
<evidence type="ECO:0000256" key="1">
    <source>
        <dbReference type="ARBA" id="ARBA00004120"/>
    </source>
</evidence>
<dbReference type="PANTHER" id="PTHR12968:SF2">
    <property type="entry name" value="B9 DOMAIN-CONTAINING PROTEIN 2"/>
    <property type="match status" value="1"/>
</dbReference>
<dbReference type="GO" id="GO:0036038">
    <property type="term" value="C:MKS complex"/>
    <property type="evidence" value="ECO:0007669"/>
    <property type="project" value="TreeGrafter"/>
</dbReference>
<evidence type="ECO:0000256" key="6">
    <source>
        <dbReference type="ARBA" id="ARBA00038411"/>
    </source>
</evidence>
<protein>
    <recommendedName>
        <fullName evidence="7">B9 domain-containing protein 2</fullName>
    </recommendedName>
</protein>
<evidence type="ECO:0000256" key="2">
    <source>
        <dbReference type="ARBA" id="ARBA00022490"/>
    </source>
</evidence>
<sequence>MAELHVIGQIVGASGFPNNRLFCVWEASAGGGWTLISGEKEGQTQVDSPEMDDFALWSHPIDLHYATKGIQGWPKLSFQVWNYDAYNRTQIFAYGFCHVPTTPGDHKIECVTWRPVGGLRERIMTYFLGGGPQLRDFSVVHEATDRHRLYTQSMGKIHLELGVILRGFDKYGVET</sequence>
<dbReference type="GO" id="GO:0060271">
    <property type="term" value="P:cilium assembly"/>
    <property type="evidence" value="ECO:0007669"/>
    <property type="project" value="TreeGrafter"/>
</dbReference>
<organism evidence="8 9">
    <name type="scientific">Hypsibius exemplaris</name>
    <name type="common">Freshwater tardigrade</name>
    <dbReference type="NCBI Taxonomy" id="2072580"/>
    <lineage>
        <taxon>Eukaryota</taxon>
        <taxon>Metazoa</taxon>
        <taxon>Ecdysozoa</taxon>
        <taxon>Tardigrada</taxon>
        <taxon>Eutardigrada</taxon>
        <taxon>Parachela</taxon>
        <taxon>Hypsibioidea</taxon>
        <taxon>Hypsibiidae</taxon>
        <taxon>Hypsibius</taxon>
    </lineage>
</organism>
<dbReference type="PANTHER" id="PTHR12968">
    <property type="entry name" value="B9 DOMAIN-CONTAINING"/>
    <property type="match status" value="1"/>
</dbReference>
<dbReference type="OrthoDB" id="184109at2759"/>
<evidence type="ECO:0000256" key="4">
    <source>
        <dbReference type="ARBA" id="ARBA00023212"/>
    </source>
</evidence>
<dbReference type="Proteomes" id="UP000192578">
    <property type="component" value="Unassembled WGS sequence"/>
</dbReference>
<keyword evidence="5" id="KW-0966">Cell projection</keyword>
<comment type="subcellular location">
    <subcellularLocation>
        <location evidence="1">Cytoplasm</location>
        <location evidence="1">Cytoskeleton</location>
        <location evidence="1">Cilium basal body</location>
    </subcellularLocation>
</comment>
<evidence type="ECO:0000256" key="3">
    <source>
        <dbReference type="ARBA" id="ARBA00022794"/>
    </source>
</evidence>
<reference evidence="9" key="1">
    <citation type="submission" date="2017-01" db="EMBL/GenBank/DDBJ databases">
        <title>Comparative genomics of anhydrobiosis in the tardigrade Hypsibius dujardini.</title>
        <authorList>
            <person name="Yoshida Y."/>
            <person name="Koutsovoulos G."/>
            <person name="Laetsch D."/>
            <person name="Stevens L."/>
            <person name="Kumar S."/>
            <person name="Horikawa D."/>
            <person name="Ishino K."/>
            <person name="Komine S."/>
            <person name="Tomita M."/>
            <person name="Blaxter M."/>
            <person name="Arakawa K."/>
        </authorList>
    </citation>
    <scope>NUCLEOTIDE SEQUENCE [LARGE SCALE GENOMIC DNA]</scope>
    <source>
        <strain evidence="9">Z151</strain>
    </source>
</reference>
<comment type="caution">
    <text evidence="8">The sequence shown here is derived from an EMBL/GenBank/DDBJ whole genome shotgun (WGS) entry which is preliminary data.</text>
</comment>
<evidence type="ECO:0000313" key="9">
    <source>
        <dbReference type="Proteomes" id="UP000192578"/>
    </source>
</evidence>
<accession>A0A1W0WV52</accession>
<dbReference type="AlphaFoldDB" id="A0A1W0WV52"/>
<proteinExistence type="inferred from homology"/>
<dbReference type="InterPro" id="IPR010796">
    <property type="entry name" value="C2_B9-type_dom"/>
</dbReference>
<evidence type="ECO:0000256" key="5">
    <source>
        <dbReference type="ARBA" id="ARBA00023273"/>
    </source>
</evidence>
<dbReference type="EMBL" id="MTYJ01000043">
    <property type="protein sequence ID" value="OQV19081.1"/>
    <property type="molecule type" value="Genomic_DNA"/>
</dbReference>
<evidence type="ECO:0000256" key="7">
    <source>
        <dbReference type="ARBA" id="ARBA00039272"/>
    </source>
</evidence>
<dbReference type="PROSITE" id="PS51381">
    <property type="entry name" value="C2_B9"/>
    <property type="match status" value="1"/>
</dbReference>
<keyword evidence="4" id="KW-0206">Cytoskeleton</keyword>
<keyword evidence="3" id="KW-0970">Cilium biogenesis/degradation</keyword>
<evidence type="ECO:0000313" key="8">
    <source>
        <dbReference type="EMBL" id="OQV19081.1"/>
    </source>
</evidence>
<dbReference type="Pfam" id="PF07162">
    <property type="entry name" value="B9-C2"/>
    <property type="match status" value="1"/>
</dbReference>
<gene>
    <name evidence="8" type="ORF">BV898_06933</name>
</gene>
<keyword evidence="9" id="KW-1185">Reference proteome</keyword>